<keyword evidence="17" id="KW-1185">Reference proteome</keyword>
<comment type="subcellular location">
    <subcellularLocation>
        <location evidence="1">Membrane</location>
        <topology evidence="1">Single-pass type II membrane protein</topology>
    </subcellularLocation>
</comment>
<gene>
    <name evidence="16" type="ORF">QBC42DRAFT_246901</name>
</gene>
<reference evidence="16" key="1">
    <citation type="journal article" date="2023" name="Mol. Phylogenet. Evol.">
        <title>Genome-scale phylogeny and comparative genomics of the fungal order Sordariales.</title>
        <authorList>
            <person name="Hensen N."/>
            <person name="Bonometti L."/>
            <person name="Westerberg I."/>
            <person name="Brannstrom I.O."/>
            <person name="Guillou S."/>
            <person name="Cros-Aarteil S."/>
            <person name="Calhoun S."/>
            <person name="Haridas S."/>
            <person name="Kuo A."/>
            <person name="Mondo S."/>
            <person name="Pangilinan J."/>
            <person name="Riley R."/>
            <person name="LaButti K."/>
            <person name="Andreopoulos B."/>
            <person name="Lipzen A."/>
            <person name="Chen C."/>
            <person name="Yan M."/>
            <person name="Daum C."/>
            <person name="Ng V."/>
            <person name="Clum A."/>
            <person name="Steindorff A."/>
            <person name="Ohm R.A."/>
            <person name="Martin F."/>
            <person name="Silar P."/>
            <person name="Natvig D.O."/>
            <person name="Lalanne C."/>
            <person name="Gautier V."/>
            <person name="Ament-Velasquez S.L."/>
            <person name="Kruys A."/>
            <person name="Hutchinson M.I."/>
            <person name="Powell A.J."/>
            <person name="Barry K."/>
            <person name="Miller A.N."/>
            <person name="Grigoriev I.V."/>
            <person name="Debuchy R."/>
            <person name="Gladieux P."/>
            <person name="Hiltunen Thoren M."/>
            <person name="Johannesson H."/>
        </authorList>
    </citation>
    <scope>NUCLEOTIDE SEQUENCE</scope>
    <source>
        <strain evidence="16">PSN324</strain>
    </source>
</reference>
<protein>
    <recommendedName>
        <fullName evidence="4">N-acetylgalactosaminide beta-1,3-galactosyltransferase</fullName>
        <ecNumber evidence="4">2.4.1.122</ecNumber>
    </recommendedName>
</protein>
<evidence type="ECO:0000256" key="2">
    <source>
        <dbReference type="ARBA" id="ARBA00004922"/>
    </source>
</evidence>
<dbReference type="InterPro" id="IPR003609">
    <property type="entry name" value="Pan_app"/>
</dbReference>
<keyword evidence="10 13" id="KW-1133">Transmembrane helix</keyword>
<evidence type="ECO:0000313" key="16">
    <source>
        <dbReference type="EMBL" id="KAK4466990.1"/>
    </source>
</evidence>
<dbReference type="Pfam" id="PF00024">
    <property type="entry name" value="PAN_1"/>
    <property type="match status" value="1"/>
</dbReference>
<feature type="region of interest" description="Disordered" evidence="12">
    <location>
        <begin position="1"/>
        <end position="30"/>
    </location>
</feature>
<comment type="pathway">
    <text evidence="2">Protein modification; protein glycosylation.</text>
</comment>
<evidence type="ECO:0000259" key="15">
    <source>
        <dbReference type="Pfam" id="PF02434"/>
    </source>
</evidence>
<evidence type="ECO:0000256" key="9">
    <source>
        <dbReference type="ARBA" id="ARBA00022968"/>
    </source>
</evidence>
<evidence type="ECO:0000256" key="4">
    <source>
        <dbReference type="ARBA" id="ARBA00012557"/>
    </source>
</evidence>
<comment type="caution">
    <text evidence="16">The sequence shown here is derived from an EMBL/GenBank/DDBJ whole genome shotgun (WGS) entry which is preliminary data.</text>
</comment>
<evidence type="ECO:0000256" key="5">
    <source>
        <dbReference type="ARBA" id="ARBA00022676"/>
    </source>
</evidence>
<dbReference type="AlphaFoldDB" id="A0AAV9I1S9"/>
<dbReference type="Gene3D" id="3.90.550.50">
    <property type="match status" value="1"/>
</dbReference>
<keyword evidence="7 13" id="KW-0812">Transmembrane</keyword>
<dbReference type="Gene3D" id="3.50.4.10">
    <property type="entry name" value="Hepatocyte Growth Factor"/>
    <property type="match status" value="1"/>
</dbReference>
<keyword evidence="6" id="KW-0808">Transferase</keyword>
<feature type="domain" description="Fringe-like glycosyltransferase" evidence="15">
    <location>
        <begin position="232"/>
        <end position="295"/>
    </location>
</feature>
<dbReference type="InterPro" id="IPR003378">
    <property type="entry name" value="Fringe-like_glycosylTrfase"/>
</dbReference>
<keyword evidence="8" id="KW-0547">Nucleotide-binding</keyword>
<dbReference type="Proteomes" id="UP001321749">
    <property type="component" value="Unassembled WGS sequence"/>
</dbReference>
<dbReference type="GO" id="GO:0016020">
    <property type="term" value="C:membrane"/>
    <property type="evidence" value="ECO:0007669"/>
    <property type="project" value="UniProtKB-SubCell"/>
</dbReference>
<dbReference type="PANTHER" id="PTHR23033">
    <property type="entry name" value="BETA1,3-GALACTOSYLTRANSFERASE"/>
    <property type="match status" value="1"/>
</dbReference>
<evidence type="ECO:0000256" key="13">
    <source>
        <dbReference type="SAM" id="Phobius"/>
    </source>
</evidence>
<dbReference type="InterPro" id="IPR026050">
    <property type="entry name" value="C1GALT1/C1GALT1_chp1"/>
</dbReference>
<accession>A0AAV9I1S9</accession>
<evidence type="ECO:0000256" key="10">
    <source>
        <dbReference type="ARBA" id="ARBA00022989"/>
    </source>
</evidence>
<sequence>MSRISKRRQDQPWQRVGLGSSGRRPSSHSRRPFFRRKNLCSLTLFSAISLLFLWVVVLPYDSTLRLAVRWNLLQLRASSRPSESWVFSSRPAFEVDLARDVLVILKTGYGTRHRVPAWLEALRDGNEFADLLVIADYEGQGRGEEGDFEFKWEEEVGKGKRTLQVHDMVKRSLEHKSLRGKERHGRVDKYKRLSEAIRGGDEERATKLSREFGWELDALKFISGLEFAYDRFPRKKWYLLVDDDTFVVQPSLKPFLSHLDPEETHYLGNAVGDFKARFAHGGSAVVLSQATMQSLIVDNSKALSTWYLEGLDEVWGDRLLARALIKIGIYLDETYCHLFNGEPPRYSKIRADRICSPILSFHTLPSPAKMLDVGEHFRNISRPVFWLDLWEIYGVVPPWRQTEEEATQKDWDHVGEPDEATLTVKNVKNAEECRKHCDRRARACLAWTWDSDTRDCHVSSWMIVGGKASGKVSGINLKRARHLESSCLLY</sequence>
<evidence type="ECO:0000256" key="7">
    <source>
        <dbReference type="ARBA" id="ARBA00022692"/>
    </source>
</evidence>
<feature type="domain" description="Apple" evidence="14">
    <location>
        <begin position="422"/>
        <end position="461"/>
    </location>
</feature>
<evidence type="ECO:0000313" key="17">
    <source>
        <dbReference type="Proteomes" id="UP001321749"/>
    </source>
</evidence>
<evidence type="ECO:0000256" key="11">
    <source>
        <dbReference type="ARBA" id="ARBA00023136"/>
    </source>
</evidence>
<evidence type="ECO:0000259" key="14">
    <source>
        <dbReference type="Pfam" id="PF00024"/>
    </source>
</evidence>
<proteinExistence type="inferred from homology"/>
<evidence type="ECO:0000256" key="3">
    <source>
        <dbReference type="ARBA" id="ARBA00006462"/>
    </source>
</evidence>
<evidence type="ECO:0000256" key="8">
    <source>
        <dbReference type="ARBA" id="ARBA00022741"/>
    </source>
</evidence>
<evidence type="ECO:0000256" key="12">
    <source>
        <dbReference type="SAM" id="MobiDB-lite"/>
    </source>
</evidence>
<dbReference type="EC" id="2.4.1.122" evidence="4"/>
<dbReference type="EMBL" id="MU864928">
    <property type="protein sequence ID" value="KAK4466990.1"/>
    <property type="molecule type" value="Genomic_DNA"/>
</dbReference>
<reference evidence="16" key="2">
    <citation type="submission" date="2023-06" db="EMBL/GenBank/DDBJ databases">
        <authorList>
            <consortium name="Lawrence Berkeley National Laboratory"/>
            <person name="Mondo S.J."/>
            <person name="Hensen N."/>
            <person name="Bonometti L."/>
            <person name="Westerberg I."/>
            <person name="Brannstrom I.O."/>
            <person name="Guillou S."/>
            <person name="Cros-Aarteil S."/>
            <person name="Calhoun S."/>
            <person name="Haridas S."/>
            <person name="Kuo A."/>
            <person name="Pangilinan J."/>
            <person name="Riley R."/>
            <person name="Labutti K."/>
            <person name="Andreopoulos B."/>
            <person name="Lipzen A."/>
            <person name="Chen C."/>
            <person name="Yanf M."/>
            <person name="Daum C."/>
            <person name="Ng V."/>
            <person name="Clum A."/>
            <person name="Steindorff A."/>
            <person name="Ohm R."/>
            <person name="Martin F."/>
            <person name="Silar P."/>
            <person name="Natvig D."/>
            <person name="Lalanne C."/>
            <person name="Gautier V."/>
            <person name="Ament-Velasquez S.L."/>
            <person name="Kruys A."/>
            <person name="Hutchinson M.I."/>
            <person name="Powell A.J."/>
            <person name="Barry K."/>
            <person name="Miller A.N."/>
            <person name="Grigoriev I.V."/>
            <person name="Debuchy R."/>
            <person name="Gladieux P."/>
            <person name="Thoren M.H."/>
            <person name="Johannesson H."/>
        </authorList>
    </citation>
    <scope>NUCLEOTIDE SEQUENCE</scope>
    <source>
        <strain evidence="16">PSN324</strain>
    </source>
</reference>
<dbReference type="PANTHER" id="PTHR23033:SF40">
    <property type="entry name" value="APPLE DOMAIN-CONTAINING PROTEIN"/>
    <property type="match status" value="1"/>
</dbReference>
<keyword evidence="11 13" id="KW-0472">Membrane</keyword>
<evidence type="ECO:0000256" key="1">
    <source>
        <dbReference type="ARBA" id="ARBA00004606"/>
    </source>
</evidence>
<keyword evidence="9" id="KW-0735">Signal-anchor</keyword>
<dbReference type="GO" id="GO:0016263">
    <property type="term" value="F:glycoprotein-N-acetylgalactosamine 3-beta-galactosyltransferase activity"/>
    <property type="evidence" value="ECO:0007669"/>
    <property type="project" value="UniProtKB-EC"/>
</dbReference>
<keyword evidence="5" id="KW-0328">Glycosyltransferase</keyword>
<name>A0AAV9I1S9_9PEZI</name>
<organism evidence="16 17">
    <name type="scientific">Cladorrhinum samala</name>
    <dbReference type="NCBI Taxonomy" id="585594"/>
    <lineage>
        <taxon>Eukaryota</taxon>
        <taxon>Fungi</taxon>
        <taxon>Dikarya</taxon>
        <taxon>Ascomycota</taxon>
        <taxon>Pezizomycotina</taxon>
        <taxon>Sordariomycetes</taxon>
        <taxon>Sordariomycetidae</taxon>
        <taxon>Sordariales</taxon>
        <taxon>Podosporaceae</taxon>
        <taxon>Cladorrhinum</taxon>
    </lineage>
</organism>
<dbReference type="GO" id="GO:0000166">
    <property type="term" value="F:nucleotide binding"/>
    <property type="evidence" value="ECO:0007669"/>
    <property type="project" value="UniProtKB-KW"/>
</dbReference>
<comment type="similarity">
    <text evidence="3">Belongs to the glycosyltransferase 31 family. Beta3-Gal-T subfamily.</text>
</comment>
<evidence type="ECO:0000256" key="6">
    <source>
        <dbReference type="ARBA" id="ARBA00022679"/>
    </source>
</evidence>
<dbReference type="Pfam" id="PF02434">
    <property type="entry name" value="Fringe"/>
    <property type="match status" value="1"/>
</dbReference>
<feature type="transmembrane region" description="Helical" evidence="13">
    <location>
        <begin position="39"/>
        <end position="60"/>
    </location>
</feature>